<feature type="coiled-coil region" evidence="1">
    <location>
        <begin position="55"/>
        <end position="86"/>
    </location>
</feature>
<comment type="caution">
    <text evidence="3">The sequence shown here is derived from an EMBL/GenBank/DDBJ whole genome shotgun (WGS) entry which is preliminary data.</text>
</comment>
<proteinExistence type="predicted"/>
<feature type="region of interest" description="Disordered" evidence="2">
    <location>
        <begin position="1"/>
        <end position="27"/>
    </location>
</feature>
<dbReference type="Proteomes" id="UP001201163">
    <property type="component" value="Unassembled WGS sequence"/>
</dbReference>
<reference evidence="3" key="1">
    <citation type="submission" date="2022-01" db="EMBL/GenBank/DDBJ databases">
        <title>Comparative genomics reveals a dynamic genome evolution in the ectomycorrhizal milk-cap (Lactarius) mushrooms.</title>
        <authorList>
            <consortium name="DOE Joint Genome Institute"/>
            <person name="Lebreton A."/>
            <person name="Tang N."/>
            <person name="Kuo A."/>
            <person name="LaButti K."/>
            <person name="Drula E."/>
            <person name="Barry K."/>
            <person name="Clum A."/>
            <person name="Lipzen A."/>
            <person name="Mousain D."/>
            <person name="Ng V."/>
            <person name="Wang R."/>
            <person name="Wang X."/>
            <person name="Dai Y."/>
            <person name="Henrissat B."/>
            <person name="Grigoriev I.V."/>
            <person name="Guerin-Laguette A."/>
            <person name="Yu F."/>
            <person name="Martin F.M."/>
        </authorList>
    </citation>
    <scope>NUCLEOTIDE SEQUENCE</scope>
    <source>
        <strain evidence="3">QP</strain>
    </source>
</reference>
<evidence type="ECO:0000313" key="4">
    <source>
        <dbReference type="Proteomes" id="UP001201163"/>
    </source>
</evidence>
<keyword evidence="1" id="KW-0175">Coiled coil</keyword>
<dbReference type="SUPFAM" id="SSF50370">
    <property type="entry name" value="Ricin B-like lectins"/>
    <property type="match status" value="1"/>
</dbReference>
<dbReference type="CDD" id="cd23422">
    <property type="entry name" value="beta-trefoil_Ricin_MPL_CNL"/>
    <property type="match status" value="1"/>
</dbReference>
<dbReference type="AlphaFoldDB" id="A0AAD4QEK5"/>
<evidence type="ECO:0008006" key="5">
    <source>
        <dbReference type="Google" id="ProtNLM"/>
    </source>
</evidence>
<evidence type="ECO:0000313" key="3">
    <source>
        <dbReference type="EMBL" id="KAH8993706.1"/>
    </source>
</evidence>
<name>A0AAD4QEK5_9AGAM</name>
<dbReference type="InterPro" id="IPR035992">
    <property type="entry name" value="Ricin_B-like_lectins"/>
</dbReference>
<evidence type="ECO:0000256" key="2">
    <source>
        <dbReference type="SAM" id="MobiDB-lite"/>
    </source>
</evidence>
<accession>A0AAD4QEK5</accession>
<protein>
    <recommendedName>
        <fullName evidence="5">Ricin B lectin domain-containing protein</fullName>
    </recommendedName>
</protein>
<evidence type="ECO:0000256" key="1">
    <source>
        <dbReference type="SAM" id="Coils"/>
    </source>
</evidence>
<sequence>MSQMKVTSRSCSRNSRCKKSKRPSLSSYRRVQHPYRNLRLFPTSQSARNCRNSPVKSLRRNLQMLMRKLKNQKNQKNLRNLRLLKRQCRLSKKLLLSPRITRPTSPLFLRTSLQTCSKKPPTRSPITLLLPSSTRAPDTPHPTLDDARAASPVPFPVTSEPEDQGYSTQDDEDRVTQTQTSQRAPGKHVHWGGVEAQPAYTRPQEDEEHAEEQPSPPFSRLLLPAAPAPAEPPRDLRAERAARLAAARRAVIPAVQKASRKLEPGLYTVTDVRWGMALDLSGADNRSVIAFGSHGWENQQWEFQSCGSGFVIKSVSAGLFLALEDLQGLHRDGSTEVVAGQFPMCWDMEIMDNGSAGNEEDGDGDVYARIRLPHTEMALGFNGGYAGAQVSYEFSLYHSYSDWGRYSSS</sequence>
<gene>
    <name evidence="3" type="ORF">EDB92DRAFT_374823</name>
</gene>
<organism evidence="3 4">
    <name type="scientific">Lactarius akahatsu</name>
    <dbReference type="NCBI Taxonomy" id="416441"/>
    <lineage>
        <taxon>Eukaryota</taxon>
        <taxon>Fungi</taxon>
        <taxon>Dikarya</taxon>
        <taxon>Basidiomycota</taxon>
        <taxon>Agaricomycotina</taxon>
        <taxon>Agaricomycetes</taxon>
        <taxon>Russulales</taxon>
        <taxon>Russulaceae</taxon>
        <taxon>Lactarius</taxon>
    </lineage>
</organism>
<feature type="region of interest" description="Disordered" evidence="2">
    <location>
        <begin position="113"/>
        <end position="233"/>
    </location>
</feature>
<dbReference type="Gene3D" id="2.80.10.50">
    <property type="match status" value="1"/>
</dbReference>
<dbReference type="EMBL" id="JAKELL010000017">
    <property type="protein sequence ID" value="KAH8993706.1"/>
    <property type="molecule type" value="Genomic_DNA"/>
</dbReference>
<keyword evidence="4" id="KW-1185">Reference proteome</keyword>